<keyword evidence="1" id="KW-0238">DNA-binding</keyword>
<dbReference type="InterPro" id="IPR000551">
    <property type="entry name" value="MerR-type_HTH_dom"/>
</dbReference>
<feature type="domain" description="HTH merR-type" evidence="2">
    <location>
        <begin position="6"/>
        <end position="75"/>
    </location>
</feature>
<reference evidence="4" key="1">
    <citation type="journal article" date="2019" name="Int. J. Syst. Evol. Microbiol.">
        <title>The Global Catalogue of Microorganisms (GCM) 10K type strain sequencing project: providing services to taxonomists for standard genome sequencing and annotation.</title>
        <authorList>
            <consortium name="The Broad Institute Genomics Platform"/>
            <consortium name="The Broad Institute Genome Sequencing Center for Infectious Disease"/>
            <person name="Wu L."/>
            <person name="Ma J."/>
        </authorList>
    </citation>
    <scope>NUCLEOTIDE SEQUENCE [LARGE SCALE GENOMIC DNA]</scope>
    <source>
        <strain evidence="4">CGMCC 4.7132</strain>
    </source>
</reference>
<name>A0ABV9CRE4_9ACTN</name>
<sequence length="318" mass="35581">MAPRDGYTIGQLARLSGLPVKTIRFYSDVGVLPERDRTAAGYRLYGEEDLARLELIRTLREVGVDLATIRDLGERDLRQVLSLQLRTVETQLTALQRTRAVLRATLERGEPSETDLRRLNSLGRLGAAEREALMDAFVSEVGGGNRARERWLTGLREAMVPDLPPEPTIEQLDAWLELAELLSDEDYRAVLRRDDSGFWDRRDRSEDTDFDGWRKVNEEIAGTALAAVDQGVEPGSAAAEPILDRVVALLAEMHGVAADGPGFRRTLTRAYEEHDPRAVRHWELVAKIRNTPWPPPQTIAHTWIAQALSAHPTPRSTG</sequence>
<dbReference type="InterPro" id="IPR009061">
    <property type="entry name" value="DNA-bd_dom_put_sf"/>
</dbReference>
<evidence type="ECO:0000259" key="2">
    <source>
        <dbReference type="PROSITE" id="PS50937"/>
    </source>
</evidence>
<dbReference type="Proteomes" id="UP001596004">
    <property type="component" value="Unassembled WGS sequence"/>
</dbReference>
<dbReference type="Pfam" id="PF13411">
    <property type="entry name" value="MerR_1"/>
    <property type="match status" value="1"/>
</dbReference>
<dbReference type="PRINTS" id="PR00040">
    <property type="entry name" value="HTHMERR"/>
</dbReference>
<evidence type="ECO:0000313" key="4">
    <source>
        <dbReference type="Proteomes" id="UP001596004"/>
    </source>
</evidence>
<dbReference type="Gene3D" id="1.10.1660.10">
    <property type="match status" value="1"/>
</dbReference>
<dbReference type="RefSeq" id="WP_380848314.1">
    <property type="nucleotide sequence ID" value="NZ_JBHSFP010000032.1"/>
</dbReference>
<evidence type="ECO:0000256" key="1">
    <source>
        <dbReference type="ARBA" id="ARBA00023125"/>
    </source>
</evidence>
<dbReference type="PANTHER" id="PTHR30204:SF93">
    <property type="entry name" value="HTH MERR-TYPE DOMAIN-CONTAINING PROTEIN"/>
    <property type="match status" value="1"/>
</dbReference>
<dbReference type="SUPFAM" id="SSF46955">
    <property type="entry name" value="Putative DNA-binding domain"/>
    <property type="match status" value="1"/>
</dbReference>
<dbReference type="SMART" id="SM00422">
    <property type="entry name" value="HTH_MERR"/>
    <property type="match status" value="1"/>
</dbReference>
<accession>A0ABV9CRE4</accession>
<protein>
    <submittedName>
        <fullName evidence="3">MerR family transcriptional regulator</fullName>
    </submittedName>
</protein>
<evidence type="ECO:0000313" key="3">
    <source>
        <dbReference type="EMBL" id="MFC4535548.1"/>
    </source>
</evidence>
<dbReference type="InterPro" id="IPR047057">
    <property type="entry name" value="MerR_fam"/>
</dbReference>
<organism evidence="3 4">
    <name type="scientific">Sphaerisporangium dianthi</name>
    <dbReference type="NCBI Taxonomy" id="1436120"/>
    <lineage>
        <taxon>Bacteria</taxon>
        <taxon>Bacillati</taxon>
        <taxon>Actinomycetota</taxon>
        <taxon>Actinomycetes</taxon>
        <taxon>Streptosporangiales</taxon>
        <taxon>Streptosporangiaceae</taxon>
        <taxon>Sphaerisporangium</taxon>
    </lineage>
</organism>
<comment type="caution">
    <text evidence="3">The sequence shown here is derived from an EMBL/GenBank/DDBJ whole genome shotgun (WGS) entry which is preliminary data.</text>
</comment>
<keyword evidence="4" id="KW-1185">Reference proteome</keyword>
<gene>
    <name evidence="3" type="ORF">ACFO60_32690</name>
</gene>
<dbReference type="PANTHER" id="PTHR30204">
    <property type="entry name" value="REDOX-CYCLING DRUG-SENSING TRANSCRIPTIONAL ACTIVATOR SOXR"/>
    <property type="match status" value="1"/>
</dbReference>
<proteinExistence type="predicted"/>
<dbReference type="PROSITE" id="PS50937">
    <property type="entry name" value="HTH_MERR_2"/>
    <property type="match status" value="1"/>
</dbReference>
<dbReference type="EMBL" id="JBHSFP010000032">
    <property type="protein sequence ID" value="MFC4535548.1"/>
    <property type="molecule type" value="Genomic_DNA"/>
</dbReference>